<evidence type="ECO:0000256" key="3">
    <source>
        <dbReference type="ARBA" id="ARBA00013194"/>
    </source>
</evidence>
<comment type="caution">
    <text evidence="11">The sequence shown here is derived from an EMBL/GenBank/DDBJ whole genome shotgun (WGS) entry which is preliminary data.</text>
</comment>
<reference evidence="11 12" key="1">
    <citation type="submission" date="2023-01" db="EMBL/GenBank/DDBJ databases">
        <title>Thalassococcus onchidii sp. nov., isolated from a marine invertebrate from the South China Sea.</title>
        <authorList>
            <person name="Xu S."/>
            <person name="Liu Z."/>
            <person name="Xu Y."/>
        </authorList>
    </citation>
    <scope>NUCLEOTIDE SEQUENCE [LARGE SCALE GENOMIC DNA]</scope>
    <source>
        <strain evidence="11 12">KCTC 32084</strain>
    </source>
</reference>
<feature type="chain" id="PRO_5045682401" description="Parvulin-like PPIase" evidence="9">
    <location>
        <begin position="24"/>
        <end position="283"/>
    </location>
</feature>
<evidence type="ECO:0000256" key="5">
    <source>
        <dbReference type="ARBA" id="ARBA00023110"/>
    </source>
</evidence>
<dbReference type="EMBL" id="JAQIOY010000001">
    <property type="protein sequence ID" value="MDA7423851.1"/>
    <property type="molecule type" value="Genomic_DNA"/>
</dbReference>
<feature type="domain" description="PpiC" evidence="10">
    <location>
        <begin position="135"/>
        <end position="224"/>
    </location>
</feature>
<gene>
    <name evidence="11" type="ORF">PFY00_03865</name>
</gene>
<name>A0ABT4XPH4_9RHOB</name>
<evidence type="ECO:0000256" key="9">
    <source>
        <dbReference type="SAM" id="SignalP"/>
    </source>
</evidence>
<keyword evidence="12" id="KW-1185">Reference proteome</keyword>
<evidence type="ECO:0000256" key="7">
    <source>
        <dbReference type="ARBA" id="ARBA00031484"/>
    </source>
</evidence>
<dbReference type="PROSITE" id="PS50198">
    <property type="entry name" value="PPIC_PPIASE_2"/>
    <property type="match status" value="1"/>
</dbReference>
<dbReference type="Pfam" id="PF00639">
    <property type="entry name" value="Rotamase"/>
    <property type="match status" value="1"/>
</dbReference>
<evidence type="ECO:0000259" key="10">
    <source>
        <dbReference type="PROSITE" id="PS50198"/>
    </source>
</evidence>
<dbReference type="PANTHER" id="PTHR47245">
    <property type="entry name" value="PEPTIDYLPROLYL ISOMERASE"/>
    <property type="match status" value="1"/>
</dbReference>
<protein>
    <recommendedName>
        <fullName evidence="4">Parvulin-like PPIase</fullName>
        <ecNumber evidence="3">5.2.1.8</ecNumber>
    </recommendedName>
    <alternativeName>
        <fullName evidence="6">Peptidyl-prolyl cis-trans isomerase plp</fullName>
    </alternativeName>
    <alternativeName>
        <fullName evidence="7">Rotamase plp</fullName>
    </alternativeName>
</protein>
<dbReference type="RefSeq" id="WP_271431185.1">
    <property type="nucleotide sequence ID" value="NZ_JAQIOY010000001.1"/>
</dbReference>
<dbReference type="GO" id="GO:0003755">
    <property type="term" value="F:peptidyl-prolyl cis-trans isomerase activity"/>
    <property type="evidence" value="ECO:0007669"/>
    <property type="project" value="UniProtKB-EC"/>
</dbReference>
<proteinExistence type="inferred from homology"/>
<evidence type="ECO:0000256" key="1">
    <source>
        <dbReference type="ARBA" id="ARBA00000971"/>
    </source>
</evidence>
<dbReference type="Gene3D" id="3.10.50.40">
    <property type="match status" value="1"/>
</dbReference>
<comment type="similarity">
    <text evidence="2">Belongs to the PpiC/parvulin rotamase family.</text>
</comment>
<keyword evidence="8 11" id="KW-0413">Isomerase</keyword>
<evidence type="ECO:0000256" key="4">
    <source>
        <dbReference type="ARBA" id="ARBA00018370"/>
    </source>
</evidence>
<dbReference type="SUPFAM" id="SSF109998">
    <property type="entry name" value="Triger factor/SurA peptide-binding domain-like"/>
    <property type="match status" value="1"/>
</dbReference>
<dbReference type="InterPro" id="IPR046357">
    <property type="entry name" value="PPIase_dom_sf"/>
</dbReference>
<evidence type="ECO:0000256" key="6">
    <source>
        <dbReference type="ARBA" id="ARBA00030642"/>
    </source>
</evidence>
<feature type="signal peptide" evidence="9">
    <location>
        <begin position="1"/>
        <end position="23"/>
    </location>
</feature>
<dbReference type="EC" id="5.2.1.8" evidence="3"/>
<keyword evidence="5 8" id="KW-0697">Rotamase</keyword>
<dbReference type="PANTHER" id="PTHR47245:SF2">
    <property type="entry name" value="PEPTIDYL-PROLYL CIS-TRANS ISOMERASE HP_0175-RELATED"/>
    <property type="match status" value="1"/>
</dbReference>
<dbReference type="InterPro" id="IPR050245">
    <property type="entry name" value="PrsA_foldase"/>
</dbReference>
<evidence type="ECO:0000256" key="2">
    <source>
        <dbReference type="ARBA" id="ARBA00007656"/>
    </source>
</evidence>
<dbReference type="InterPro" id="IPR027304">
    <property type="entry name" value="Trigger_fact/SurA_dom_sf"/>
</dbReference>
<dbReference type="SUPFAM" id="SSF54534">
    <property type="entry name" value="FKBP-like"/>
    <property type="match status" value="1"/>
</dbReference>
<keyword evidence="9" id="KW-0732">Signal</keyword>
<evidence type="ECO:0000256" key="8">
    <source>
        <dbReference type="PROSITE-ProRule" id="PRU00278"/>
    </source>
</evidence>
<sequence length="283" mass="30778">MVFHLKTLAAAALAVTLSGPAFAQEEMTVDTVVATVNGQEITLGQMLLVRASLPEQYQQLENDVLWDGILQQMIQQEALRQQDDAVETKRVQLALENERRSLLASVVVAKVAKEAINEEAVQAAYDAQFADFDAGQEYNASHILVETEEEAQAIIDELKGGADFVETARAKSTGPSGPNGGQLGWFSAGMMVQEFQTAVEALEVDGISEPVKTQFGWHVIKLNDARSKSAPPLEAVRGEIEATLQRDTVTAYITDLEANADVTKMSKDDVDTSILNNLELVED</sequence>
<dbReference type="Proteomes" id="UP001210720">
    <property type="component" value="Unassembled WGS sequence"/>
</dbReference>
<comment type="catalytic activity">
    <reaction evidence="1">
        <text>[protein]-peptidylproline (omega=180) = [protein]-peptidylproline (omega=0)</text>
        <dbReference type="Rhea" id="RHEA:16237"/>
        <dbReference type="Rhea" id="RHEA-COMP:10747"/>
        <dbReference type="Rhea" id="RHEA-COMP:10748"/>
        <dbReference type="ChEBI" id="CHEBI:83833"/>
        <dbReference type="ChEBI" id="CHEBI:83834"/>
        <dbReference type="EC" id="5.2.1.8"/>
    </reaction>
</comment>
<dbReference type="InterPro" id="IPR000297">
    <property type="entry name" value="PPIase_PpiC"/>
</dbReference>
<organism evidence="11 12">
    <name type="scientific">Thalassococcus lentus</name>
    <dbReference type="NCBI Taxonomy" id="1210524"/>
    <lineage>
        <taxon>Bacteria</taxon>
        <taxon>Pseudomonadati</taxon>
        <taxon>Pseudomonadota</taxon>
        <taxon>Alphaproteobacteria</taxon>
        <taxon>Rhodobacterales</taxon>
        <taxon>Roseobacteraceae</taxon>
        <taxon>Thalassococcus</taxon>
    </lineage>
</organism>
<evidence type="ECO:0000313" key="11">
    <source>
        <dbReference type="EMBL" id="MDA7423851.1"/>
    </source>
</evidence>
<accession>A0ABT4XPH4</accession>
<evidence type="ECO:0000313" key="12">
    <source>
        <dbReference type="Proteomes" id="UP001210720"/>
    </source>
</evidence>